<dbReference type="PANTHER" id="PTHR11545:SF3">
    <property type="entry name" value="LARGE RIBOSOMAL SUBUNIT PROTEIN UL13"/>
    <property type="match status" value="1"/>
</dbReference>
<feature type="region of interest" description="Disordered" evidence="6">
    <location>
        <begin position="130"/>
        <end position="152"/>
    </location>
</feature>
<protein>
    <recommendedName>
        <fullName evidence="10">Ribosomal protein L13</fullName>
    </recommendedName>
</protein>
<sequence>MSWKGIGRRRSGPQEAFQVAHFSWKLRPGTLPGSILKPPISPKSLLWKWRFAPAQAVPGPSEVGDLFRSDRTAAAPQALSRPLGLGGAYTHRPRCGGRGLIDETAKLADLSSGKRTYRWGLLRCPAASPSAGCPNSPPAPTLKTRHTDPTTPTMPAPIVIDGKGHLLGRLASIVAKQAISGQKVVVVRCEEINVSGSFFRLKLRWADHMHKRHLVNPKKSGPFHHRAPSRILYKAIRGMIPHKTARGAAALQRLKLFEGMPPPYDRKKKMVVPQALRVLRLKPGRKWCTIKRLSHEYGWGYKDVVDTLEAKRKVKAQAFHERKVALLKARKQVAAQDATQTVQSQLAALGY</sequence>
<dbReference type="Pfam" id="PF00572">
    <property type="entry name" value="Ribosomal_L13"/>
    <property type="match status" value="1"/>
</dbReference>
<name>A0A180GVR7_PUCT1</name>
<reference evidence="7" key="1">
    <citation type="submission" date="2009-11" db="EMBL/GenBank/DDBJ databases">
        <authorList>
            <consortium name="The Broad Institute Genome Sequencing Platform"/>
            <person name="Ward D."/>
            <person name="Feldgarden M."/>
            <person name="Earl A."/>
            <person name="Young S.K."/>
            <person name="Zeng Q."/>
            <person name="Koehrsen M."/>
            <person name="Alvarado L."/>
            <person name="Berlin A."/>
            <person name="Bochicchio J."/>
            <person name="Borenstein D."/>
            <person name="Chapman S.B."/>
            <person name="Chen Z."/>
            <person name="Engels R."/>
            <person name="Freedman E."/>
            <person name="Gellesch M."/>
            <person name="Goldberg J."/>
            <person name="Griggs A."/>
            <person name="Gujja S."/>
            <person name="Heilman E."/>
            <person name="Heiman D."/>
            <person name="Hepburn T."/>
            <person name="Howarth C."/>
            <person name="Jen D."/>
            <person name="Larson L."/>
            <person name="Lewis B."/>
            <person name="Mehta T."/>
            <person name="Park D."/>
            <person name="Pearson M."/>
            <person name="Roberts A."/>
            <person name="Saif S."/>
            <person name="Shea T."/>
            <person name="Shenoy N."/>
            <person name="Sisk P."/>
            <person name="Stolte C."/>
            <person name="Sykes S."/>
            <person name="Thomson T."/>
            <person name="Walk T."/>
            <person name="White J."/>
            <person name="Yandava C."/>
            <person name="Izard J."/>
            <person name="Baranova O.V."/>
            <person name="Blanton J.M."/>
            <person name="Tanner A.C."/>
            <person name="Dewhirst F.E."/>
            <person name="Haas B."/>
            <person name="Nusbaum C."/>
            <person name="Birren B."/>
        </authorList>
    </citation>
    <scope>NUCLEOTIDE SEQUENCE [LARGE SCALE GENOMIC DNA]</scope>
    <source>
        <strain evidence="7">1-1 BBBD Race 1</strain>
    </source>
</reference>
<organism evidence="7">
    <name type="scientific">Puccinia triticina (isolate 1-1 / race 1 (BBBD))</name>
    <name type="common">Brown leaf rust fungus</name>
    <dbReference type="NCBI Taxonomy" id="630390"/>
    <lineage>
        <taxon>Eukaryota</taxon>
        <taxon>Fungi</taxon>
        <taxon>Dikarya</taxon>
        <taxon>Basidiomycota</taxon>
        <taxon>Pucciniomycotina</taxon>
        <taxon>Pucciniomycetes</taxon>
        <taxon>Pucciniales</taxon>
        <taxon>Pucciniaceae</taxon>
        <taxon>Puccinia</taxon>
    </lineage>
</organism>
<dbReference type="FunFam" id="6.10.250.3250:FF:000001">
    <property type="entry name" value="60S ribosomal protein L13a"/>
    <property type="match status" value="1"/>
</dbReference>
<dbReference type="CDD" id="cd00392">
    <property type="entry name" value="Ribosomal_L13"/>
    <property type="match status" value="1"/>
</dbReference>
<comment type="function">
    <text evidence="1">Component of the ribosome, a large ribonucleoprotein complex responsible for the synthesis of proteins in the cell. The small ribosomal subunit (SSU) binds messenger RNAs (mRNAs) and translates the encoded message by selecting cognate aminoacyl-transfer RNA (tRNA) molecules. The large subunit (LSU) contains the ribosomal catalytic site termed the peptidyl transferase center (PTC), which catalyzes the formation of peptide bonds, thereby polymerizing the amino acids delivered by tRNAs into a polypeptide chain. The nascent polypeptides leave the ribosome through a tunnel in the LSU and interact with protein factors that function in enzymatic processing, targeting, and the membrane insertion of nascent chains at the exit of the ribosomal tunnel.</text>
</comment>
<dbReference type="Gene3D" id="6.10.250.3250">
    <property type="match status" value="1"/>
</dbReference>
<dbReference type="PROSITE" id="PS00783">
    <property type="entry name" value="RIBOSOMAL_L13"/>
    <property type="match status" value="1"/>
</dbReference>
<dbReference type="Proteomes" id="UP000005240">
    <property type="component" value="Unassembled WGS sequence"/>
</dbReference>
<dbReference type="EnsemblFungi" id="PTTG_06040-t43_1">
    <property type="protein sequence ID" value="PTTG_06040-t43_1-p1"/>
    <property type="gene ID" value="PTTG_06040"/>
</dbReference>
<evidence type="ECO:0000313" key="8">
    <source>
        <dbReference type="EnsemblFungi" id="PTTG_06040-t43_1-p1"/>
    </source>
</evidence>
<evidence type="ECO:0000256" key="3">
    <source>
        <dbReference type="ARBA" id="ARBA00022980"/>
    </source>
</evidence>
<dbReference type="GO" id="GO:0003729">
    <property type="term" value="F:mRNA binding"/>
    <property type="evidence" value="ECO:0007669"/>
    <property type="project" value="TreeGrafter"/>
</dbReference>
<dbReference type="InterPro" id="IPR036899">
    <property type="entry name" value="Ribosomal_uL13_sf"/>
</dbReference>
<dbReference type="GO" id="GO:0017148">
    <property type="term" value="P:negative regulation of translation"/>
    <property type="evidence" value="ECO:0007669"/>
    <property type="project" value="TreeGrafter"/>
</dbReference>
<reference evidence="8" key="4">
    <citation type="submission" date="2025-05" db="UniProtKB">
        <authorList>
            <consortium name="EnsemblFungi"/>
        </authorList>
    </citation>
    <scope>IDENTIFICATION</scope>
    <source>
        <strain evidence="8">isolate 1-1 / race 1 (BBBD)</strain>
    </source>
</reference>
<evidence type="ECO:0000313" key="7">
    <source>
        <dbReference type="EMBL" id="OAV96621.1"/>
    </source>
</evidence>
<evidence type="ECO:0000256" key="2">
    <source>
        <dbReference type="ARBA" id="ARBA00006227"/>
    </source>
</evidence>
<comment type="similarity">
    <text evidence="2 5">Belongs to the universal ribosomal protein uL13 family.</text>
</comment>
<dbReference type="InterPro" id="IPR005755">
    <property type="entry name" value="Ribosomal_uL13_euk/arc"/>
</dbReference>
<dbReference type="GO" id="GO:0003735">
    <property type="term" value="F:structural constituent of ribosome"/>
    <property type="evidence" value="ECO:0007669"/>
    <property type="project" value="InterPro"/>
</dbReference>
<proteinExistence type="inferred from homology"/>
<evidence type="ECO:0008006" key="10">
    <source>
        <dbReference type="Google" id="ProtNLM"/>
    </source>
</evidence>
<accession>A0A180GVR7</accession>
<dbReference type="HAMAP" id="MF_01366">
    <property type="entry name" value="Ribosomal_uL13"/>
    <property type="match status" value="1"/>
</dbReference>
<evidence type="ECO:0000256" key="1">
    <source>
        <dbReference type="ARBA" id="ARBA00004021"/>
    </source>
</evidence>
<dbReference type="FunFam" id="3.90.1180.10:FF:000002">
    <property type="entry name" value="60S ribosomal protein L16"/>
    <property type="match status" value="1"/>
</dbReference>
<keyword evidence="3 5" id="KW-0689">Ribosomal protein</keyword>
<gene>
    <name evidence="7" type="ORF">PTTG_06040</name>
</gene>
<dbReference type="InterPro" id="IPR005822">
    <property type="entry name" value="Ribosomal_uL13"/>
</dbReference>
<evidence type="ECO:0000256" key="4">
    <source>
        <dbReference type="ARBA" id="ARBA00023274"/>
    </source>
</evidence>
<keyword evidence="9" id="KW-1185">Reference proteome</keyword>
<dbReference type="GO" id="GO:0006412">
    <property type="term" value="P:translation"/>
    <property type="evidence" value="ECO:0007669"/>
    <property type="project" value="InterPro"/>
</dbReference>
<dbReference type="Gene3D" id="3.90.1180.10">
    <property type="entry name" value="Ribosomal protein L13"/>
    <property type="match status" value="1"/>
</dbReference>
<dbReference type="PANTHER" id="PTHR11545">
    <property type="entry name" value="RIBOSOMAL PROTEIN L13"/>
    <property type="match status" value="1"/>
</dbReference>
<dbReference type="GO" id="GO:0022625">
    <property type="term" value="C:cytosolic large ribosomal subunit"/>
    <property type="evidence" value="ECO:0007669"/>
    <property type="project" value="TreeGrafter"/>
</dbReference>
<dbReference type="NCBIfam" id="TIGR01077">
    <property type="entry name" value="L13_A_E"/>
    <property type="match status" value="1"/>
</dbReference>
<dbReference type="SUPFAM" id="SSF52161">
    <property type="entry name" value="Ribosomal protein L13"/>
    <property type="match status" value="1"/>
</dbReference>
<reference evidence="8 9" key="3">
    <citation type="journal article" date="2017" name="G3 (Bethesda)">
        <title>Comparative analysis highlights variable genome content of wheat rusts and divergence of the mating loci.</title>
        <authorList>
            <person name="Cuomo C.A."/>
            <person name="Bakkeren G."/>
            <person name="Khalil H.B."/>
            <person name="Panwar V."/>
            <person name="Joly D."/>
            <person name="Linning R."/>
            <person name="Sakthikumar S."/>
            <person name="Song X."/>
            <person name="Adiconis X."/>
            <person name="Fan L."/>
            <person name="Goldberg J.M."/>
            <person name="Levin J.Z."/>
            <person name="Young S."/>
            <person name="Zeng Q."/>
            <person name="Anikster Y."/>
            <person name="Bruce M."/>
            <person name="Wang M."/>
            <person name="Yin C."/>
            <person name="McCallum B."/>
            <person name="Szabo L.J."/>
            <person name="Hulbert S."/>
            <person name="Chen X."/>
            <person name="Fellers J.P."/>
        </authorList>
    </citation>
    <scope>NUCLEOTIDE SEQUENCE</scope>
    <source>
        <strain evidence="8">isolate 1-1 / race 1 (BBBD)</strain>
        <strain evidence="9">Isolate 1-1 / race 1 (BBBD)</strain>
    </source>
</reference>
<evidence type="ECO:0000256" key="5">
    <source>
        <dbReference type="RuleBase" id="RU003877"/>
    </source>
</evidence>
<reference evidence="7" key="2">
    <citation type="submission" date="2016-05" db="EMBL/GenBank/DDBJ databases">
        <title>Comparative analysis highlights variable genome content of wheat rusts and divergence of the mating loci.</title>
        <authorList>
            <person name="Cuomo C.A."/>
            <person name="Bakkeren G."/>
            <person name="Szabo L."/>
            <person name="Khalil H."/>
            <person name="Joly D."/>
            <person name="Goldberg J."/>
            <person name="Young S."/>
            <person name="Zeng Q."/>
            <person name="Fellers J."/>
        </authorList>
    </citation>
    <scope>NUCLEOTIDE SEQUENCE [LARGE SCALE GENOMIC DNA]</scope>
    <source>
        <strain evidence="7">1-1 BBBD Race 1</strain>
    </source>
</reference>
<evidence type="ECO:0000256" key="6">
    <source>
        <dbReference type="SAM" id="MobiDB-lite"/>
    </source>
</evidence>
<dbReference type="VEuPathDB" id="FungiDB:PTTG_06040"/>
<dbReference type="EMBL" id="ADAS02000018">
    <property type="protein sequence ID" value="OAV96621.1"/>
    <property type="molecule type" value="Genomic_DNA"/>
</dbReference>
<dbReference type="OrthoDB" id="1882297at2759"/>
<dbReference type="InterPro" id="IPR023563">
    <property type="entry name" value="Ribosomal_uL13_CS"/>
</dbReference>
<dbReference type="AlphaFoldDB" id="A0A180GVR7"/>
<evidence type="ECO:0000313" key="9">
    <source>
        <dbReference type="Proteomes" id="UP000005240"/>
    </source>
</evidence>
<keyword evidence="4 5" id="KW-0687">Ribonucleoprotein</keyword>